<dbReference type="OrthoDB" id="10015354at2"/>
<dbReference type="Proteomes" id="UP000439113">
    <property type="component" value="Unassembled WGS sequence"/>
</dbReference>
<sequence length="207" mass="22051">MSRFAPMWIGALLLAVSLAPARAQSLYDPWGGYGKFFFSPPDPPPPVIPIPPETVREVLRREGVHMIGSPRLRGDNIIAMGRDGSGAVRKYTLDAPTGGLLTIVLVRAAPVRPPPPVNPRLPPRRPLGPPVHPGGRLDADHLSMAPPPPPPPDEVMPPQPPRPPPPPPPPPVDMDVEPLVVAPDAALSPIRPLRRPPGAPPVEAPLK</sequence>
<feature type="chain" id="PRO_5027071045" evidence="2">
    <location>
        <begin position="24"/>
        <end position="207"/>
    </location>
</feature>
<reference evidence="3 4" key="1">
    <citation type="submission" date="2019-11" db="EMBL/GenBank/DDBJ databases">
        <title>Whole-genome sequence of a Rhodoblastus acidophilus DSM 142.</title>
        <authorList>
            <person name="Kyndt J.A."/>
            <person name="Meyer T.E."/>
        </authorList>
    </citation>
    <scope>NUCLEOTIDE SEQUENCE [LARGE SCALE GENOMIC DNA]</scope>
    <source>
        <strain evidence="3 4">DSM 142</strain>
    </source>
</reference>
<feature type="compositionally biased region" description="Pro residues" evidence="1">
    <location>
        <begin position="145"/>
        <end position="172"/>
    </location>
</feature>
<feature type="compositionally biased region" description="Pro residues" evidence="1">
    <location>
        <begin position="112"/>
        <end position="132"/>
    </location>
</feature>
<evidence type="ECO:0000256" key="2">
    <source>
        <dbReference type="SAM" id="SignalP"/>
    </source>
</evidence>
<name>A0A6N8DQ40_RHOAC</name>
<evidence type="ECO:0000256" key="1">
    <source>
        <dbReference type="SAM" id="MobiDB-lite"/>
    </source>
</evidence>
<keyword evidence="2" id="KW-0732">Signal</keyword>
<dbReference type="AlphaFoldDB" id="A0A6N8DQ40"/>
<accession>A0A6N8DQ40</accession>
<evidence type="ECO:0000313" key="3">
    <source>
        <dbReference type="EMBL" id="MTV31655.1"/>
    </source>
</evidence>
<protein>
    <submittedName>
        <fullName evidence="3">Uncharacterized protein</fullName>
    </submittedName>
</protein>
<feature type="region of interest" description="Disordered" evidence="1">
    <location>
        <begin position="112"/>
        <end position="207"/>
    </location>
</feature>
<dbReference type="EMBL" id="WNKS01000009">
    <property type="protein sequence ID" value="MTV31655.1"/>
    <property type="molecule type" value="Genomic_DNA"/>
</dbReference>
<comment type="caution">
    <text evidence="3">The sequence shown here is derived from an EMBL/GenBank/DDBJ whole genome shotgun (WGS) entry which is preliminary data.</text>
</comment>
<proteinExistence type="predicted"/>
<dbReference type="RefSeq" id="WP_155446343.1">
    <property type="nucleotide sequence ID" value="NZ_JAOQNR010000008.1"/>
</dbReference>
<feature type="compositionally biased region" description="Pro residues" evidence="1">
    <location>
        <begin position="195"/>
        <end position="207"/>
    </location>
</feature>
<feature type="signal peptide" evidence="2">
    <location>
        <begin position="1"/>
        <end position="23"/>
    </location>
</feature>
<organism evidence="3 4">
    <name type="scientific">Rhodoblastus acidophilus</name>
    <name type="common">Rhodopseudomonas acidophila</name>
    <dbReference type="NCBI Taxonomy" id="1074"/>
    <lineage>
        <taxon>Bacteria</taxon>
        <taxon>Pseudomonadati</taxon>
        <taxon>Pseudomonadota</taxon>
        <taxon>Alphaproteobacteria</taxon>
        <taxon>Hyphomicrobiales</taxon>
        <taxon>Rhodoblastaceae</taxon>
        <taxon>Rhodoblastus</taxon>
    </lineage>
</organism>
<gene>
    <name evidence="3" type="ORF">GJ654_11690</name>
</gene>
<evidence type="ECO:0000313" key="4">
    <source>
        <dbReference type="Proteomes" id="UP000439113"/>
    </source>
</evidence>